<dbReference type="Gene3D" id="1.10.3680.10">
    <property type="entry name" value="TerB-like"/>
    <property type="match status" value="1"/>
</dbReference>
<comment type="caution">
    <text evidence="1">The sequence shown here is derived from an EMBL/GenBank/DDBJ whole genome shotgun (WGS) entry which is preliminary data.</text>
</comment>
<sequence>MDKQHIFKQYQEFIIFLLVHIANSDFTIKGAEIEVIISKMEDYFPDIEDLDKLRSKFVNIQEAYESLNDGDINHLIYHNYLTFKDTAIHPDRIVNDLQEVILADGLIHERETQTFESIKKLLDIKE</sequence>
<dbReference type="InterPro" id="IPR029024">
    <property type="entry name" value="TerB-like"/>
</dbReference>
<keyword evidence="2" id="KW-1185">Reference proteome</keyword>
<dbReference type="Proteomes" id="UP000636010">
    <property type="component" value="Unassembled WGS sequence"/>
</dbReference>
<evidence type="ECO:0000313" key="2">
    <source>
        <dbReference type="Proteomes" id="UP000636010"/>
    </source>
</evidence>
<accession>A0ABQ1LYQ9</accession>
<dbReference type="RefSeq" id="WP_188461950.1">
    <property type="nucleotide sequence ID" value="NZ_BAABHU010000004.1"/>
</dbReference>
<protein>
    <recommendedName>
        <fullName evidence="3">Co-chaperone DjlA N-terminal domain-containing protein</fullName>
    </recommendedName>
</protein>
<proteinExistence type="predicted"/>
<organism evidence="1 2">
    <name type="scientific">Marivirga lumbricoides</name>
    <dbReference type="NCBI Taxonomy" id="1046115"/>
    <lineage>
        <taxon>Bacteria</taxon>
        <taxon>Pseudomonadati</taxon>
        <taxon>Bacteroidota</taxon>
        <taxon>Cytophagia</taxon>
        <taxon>Cytophagales</taxon>
        <taxon>Marivirgaceae</taxon>
        <taxon>Marivirga</taxon>
    </lineage>
</organism>
<name>A0ABQ1LYQ9_9BACT</name>
<dbReference type="EMBL" id="BMEC01000004">
    <property type="protein sequence ID" value="GGC30787.1"/>
    <property type="molecule type" value="Genomic_DNA"/>
</dbReference>
<evidence type="ECO:0008006" key="3">
    <source>
        <dbReference type="Google" id="ProtNLM"/>
    </source>
</evidence>
<evidence type="ECO:0000313" key="1">
    <source>
        <dbReference type="EMBL" id="GGC30787.1"/>
    </source>
</evidence>
<gene>
    <name evidence="1" type="ORF">GCM10011506_15270</name>
</gene>
<reference evidence="2" key="1">
    <citation type="journal article" date="2019" name="Int. J. Syst. Evol. Microbiol.">
        <title>The Global Catalogue of Microorganisms (GCM) 10K type strain sequencing project: providing services to taxonomists for standard genome sequencing and annotation.</title>
        <authorList>
            <consortium name="The Broad Institute Genomics Platform"/>
            <consortium name="The Broad Institute Genome Sequencing Center for Infectious Disease"/>
            <person name="Wu L."/>
            <person name="Ma J."/>
        </authorList>
    </citation>
    <scope>NUCLEOTIDE SEQUENCE [LARGE SCALE GENOMIC DNA]</scope>
    <source>
        <strain evidence="2">CGMCC 1.10832</strain>
    </source>
</reference>
<dbReference type="CDD" id="cd07177">
    <property type="entry name" value="terB_like"/>
    <property type="match status" value="1"/>
</dbReference>
<dbReference type="SUPFAM" id="SSF158682">
    <property type="entry name" value="TerB-like"/>
    <property type="match status" value="1"/>
</dbReference>